<reference evidence="6 7" key="2">
    <citation type="submission" date="2018-09" db="EMBL/GenBank/DDBJ databases">
        <title>Genome of Sphaerochaeta halotolerans strain 4-11.</title>
        <authorList>
            <person name="Nazina T.N."/>
            <person name="Sokolova D.S."/>
        </authorList>
    </citation>
    <scope>NUCLEOTIDE SEQUENCE [LARGE SCALE GENOMIC DNA]</scope>
    <source>
        <strain evidence="6 7">4-11</strain>
    </source>
</reference>
<feature type="domain" description="Carbohydrate kinase FGGY C-terminal" evidence="5">
    <location>
        <begin position="277"/>
        <end position="476"/>
    </location>
</feature>
<sequence>MLKNTITQEIVNGQTMLGIELGSTRIKTVLINSENQPIAQGGHDWENTLLDGIWTYSLEDVWRGISLSFSNLQEAVQSTYGVPLKKLKAMGVSAMMHGYLAFDNQDKLLVPFRTWRNTITAKAAEELSDLFAYPVPERWSISHLYHAILSGEDHVKDISFLTTLAGYVHWRLTGEKVLGIGDASGMFPIDTETKKYNAKMLESFAKQVESYHFPWNLPSILPSILLAGEPAGILNEQGARLLDPSGVLEAGVPLCPPEGDAGTGMVATNSVAKRTGNVSAGTSVFAMIVLEKPLSKSYNKFIDLVTTPDGSLVAMSHGNNCTGEYDAWMRLFNEVVQTLGFSVPKGEFYDKLLFKALEGDKDCGGLLPYNYISGETMTGISEGRPLFVRETKNSFTLANFMRSQLFTALGVLRIGMDILFEEEHVAIDTINGHGGFFKTAEVGQKMMASALHTPISVLKTAGEGGAWGIALLAAYMARKSDETLSEYLNEKVFASAEVTTIEPTEEDIAGFNAFLARYKQGLPVEKAAVAHLK</sequence>
<dbReference type="Pfam" id="PF02782">
    <property type="entry name" value="FGGY_C"/>
    <property type="match status" value="1"/>
</dbReference>
<keyword evidence="2" id="KW-0808">Transferase</keyword>
<dbReference type="Proteomes" id="UP000264002">
    <property type="component" value="Unassembled WGS sequence"/>
</dbReference>
<dbReference type="PANTHER" id="PTHR43095:SF5">
    <property type="entry name" value="XYLULOSE KINASE"/>
    <property type="match status" value="1"/>
</dbReference>
<dbReference type="RefSeq" id="WP_117329792.1">
    <property type="nucleotide sequence ID" value="NZ_QUWK01000004.1"/>
</dbReference>
<evidence type="ECO:0000259" key="5">
    <source>
        <dbReference type="Pfam" id="PF02782"/>
    </source>
</evidence>
<evidence type="ECO:0000313" key="7">
    <source>
        <dbReference type="Proteomes" id="UP000264002"/>
    </source>
</evidence>
<dbReference type="PANTHER" id="PTHR43095">
    <property type="entry name" value="SUGAR KINASE"/>
    <property type="match status" value="1"/>
</dbReference>
<dbReference type="Pfam" id="PF00370">
    <property type="entry name" value="FGGY_N"/>
    <property type="match status" value="1"/>
</dbReference>
<accession>A0A372MIW4</accession>
<organism evidence="6 7">
    <name type="scientific">Sphaerochaeta halotolerans</name>
    <dbReference type="NCBI Taxonomy" id="2293840"/>
    <lineage>
        <taxon>Bacteria</taxon>
        <taxon>Pseudomonadati</taxon>
        <taxon>Spirochaetota</taxon>
        <taxon>Spirochaetia</taxon>
        <taxon>Spirochaetales</taxon>
        <taxon>Sphaerochaetaceae</taxon>
        <taxon>Sphaerochaeta</taxon>
    </lineage>
</organism>
<dbReference type="InterPro" id="IPR043129">
    <property type="entry name" value="ATPase_NBD"/>
</dbReference>
<evidence type="ECO:0000313" key="6">
    <source>
        <dbReference type="EMBL" id="RFU95383.1"/>
    </source>
</evidence>
<keyword evidence="3" id="KW-0418">Kinase</keyword>
<proteinExistence type="inferred from homology"/>
<dbReference type="InterPro" id="IPR018484">
    <property type="entry name" value="FGGY_N"/>
</dbReference>
<dbReference type="SUPFAM" id="SSF53067">
    <property type="entry name" value="Actin-like ATPase domain"/>
    <property type="match status" value="2"/>
</dbReference>
<dbReference type="Gene3D" id="3.30.420.40">
    <property type="match status" value="2"/>
</dbReference>
<evidence type="ECO:0000256" key="1">
    <source>
        <dbReference type="ARBA" id="ARBA00009156"/>
    </source>
</evidence>
<name>A0A372MIW4_9SPIR</name>
<gene>
    <name evidence="6" type="ORF">DYP60_05035</name>
</gene>
<evidence type="ECO:0000259" key="4">
    <source>
        <dbReference type="Pfam" id="PF00370"/>
    </source>
</evidence>
<dbReference type="CDD" id="cd07809">
    <property type="entry name" value="ASKHA_NBD_FGGY_BaXK-like"/>
    <property type="match status" value="1"/>
</dbReference>
<dbReference type="AlphaFoldDB" id="A0A372MIW4"/>
<evidence type="ECO:0000256" key="3">
    <source>
        <dbReference type="ARBA" id="ARBA00022777"/>
    </source>
</evidence>
<reference evidence="7" key="1">
    <citation type="submission" date="2018-08" db="EMBL/GenBank/DDBJ databases">
        <authorList>
            <person name="Grouzdev D.S."/>
            <person name="Krutkina M.S."/>
        </authorList>
    </citation>
    <scope>NUCLEOTIDE SEQUENCE [LARGE SCALE GENOMIC DNA]</scope>
    <source>
        <strain evidence="7">4-11</strain>
    </source>
</reference>
<dbReference type="GO" id="GO:0005975">
    <property type="term" value="P:carbohydrate metabolic process"/>
    <property type="evidence" value="ECO:0007669"/>
    <property type="project" value="InterPro"/>
</dbReference>
<evidence type="ECO:0000256" key="2">
    <source>
        <dbReference type="ARBA" id="ARBA00022679"/>
    </source>
</evidence>
<comment type="caution">
    <text evidence="6">The sequence shown here is derived from an EMBL/GenBank/DDBJ whole genome shotgun (WGS) entry which is preliminary data.</text>
</comment>
<protein>
    <submittedName>
        <fullName evidence="6">ATPase</fullName>
    </submittedName>
</protein>
<dbReference type="InterPro" id="IPR050406">
    <property type="entry name" value="FGGY_Carb_Kinase"/>
</dbReference>
<comment type="similarity">
    <text evidence="1">Belongs to the FGGY kinase family.</text>
</comment>
<dbReference type="GO" id="GO:0016301">
    <property type="term" value="F:kinase activity"/>
    <property type="evidence" value="ECO:0007669"/>
    <property type="project" value="UniProtKB-KW"/>
</dbReference>
<dbReference type="EMBL" id="QUWK01000004">
    <property type="protein sequence ID" value="RFU95383.1"/>
    <property type="molecule type" value="Genomic_DNA"/>
</dbReference>
<feature type="domain" description="Carbohydrate kinase FGGY N-terminal" evidence="4">
    <location>
        <begin position="16"/>
        <end position="240"/>
    </location>
</feature>
<keyword evidence="7" id="KW-1185">Reference proteome</keyword>
<dbReference type="InterPro" id="IPR018485">
    <property type="entry name" value="FGGY_C"/>
</dbReference>